<accession>A0A9D5AB32</accession>
<feature type="non-terminal residue" evidence="1">
    <location>
        <position position="1"/>
    </location>
</feature>
<gene>
    <name evidence="1" type="ORF">KIW84_064449</name>
</gene>
<proteinExistence type="predicted"/>
<dbReference type="Pfam" id="PF05553">
    <property type="entry name" value="DUF761"/>
    <property type="match status" value="1"/>
</dbReference>
<reference evidence="1 2" key="1">
    <citation type="journal article" date="2022" name="Nat. Genet.">
        <title>Improved pea reference genome and pan-genome highlight genomic features and evolutionary characteristics.</title>
        <authorList>
            <person name="Yang T."/>
            <person name="Liu R."/>
            <person name="Luo Y."/>
            <person name="Hu S."/>
            <person name="Wang D."/>
            <person name="Wang C."/>
            <person name="Pandey M.K."/>
            <person name="Ge S."/>
            <person name="Xu Q."/>
            <person name="Li N."/>
            <person name="Li G."/>
            <person name="Huang Y."/>
            <person name="Saxena R.K."/>
            <person name="Ji Y."/>
            <person name="Li M."/>
            <person name="Yan X."/>
            <person name="He Y."/>
            <person name="Liu Y."/>
            <person name="Wang X."/>
            <person name="Xiang C."/>
            <person name="Varshney R.K."/>
            <person name="Ding H."/>
            <person name="Gao S."/>
            <person name="Zong X."/>
        </authorList>
    </citation>
    <scope>NUCLEOTIDE SEQUENCE [LARGE SCALE GENOMIC DNA]</scope>
    <source>
        <strain evidence="1 2">cv. Zhongwan 6</strain>
    </source>
</reference>
<dbReference type="Proteomes" id="UP001058974">
    <property type="component" value="Chromosome 6"/>
</dbReference>
<evidence type="ECO:0000313" key="2">
    <source>
        <dbReference type="Proteomes" id="UP001058974"/>
    </source>
</evidence>
<dbReference type="InterPro" id="IPR008480">
    <property type="entry name" value="DUF761_pln"/>
</dbReference>
<dbReference type="PANTHER" id="PTHR33265:SF5">
    <property type="entry name" value="COTTON FIBER PROTEIN"/>
    <property type="match status" value="1"/>
</dbReference>
<dbReference type="EMBL" id="JAMSHJ010000006">
    <property type="protein sequence ID" value="KAI5399080.1"/>
    <property type="molecule type" value="Genomic_DNA"/>
</dbReference>
<keyword evidence="2" id="KW-1185">Reference proteome</keyword>
<dbReference type="AlphaFoldDB" id="A0A9D5AB32"/>
<organism evidence="1 2">
    <name type="scientific">Pisum sativum</name>
    <name type="common">Garden pea</name>
    <name type="synonym">Lathyrus oleraceus</name>
    <dbReference type="NCBI Taxonomy" id="3888"/>
    <lineage>
        <taxon>Eukaryota</taxon>
        <taxon>Viridiplantae</taxon>
        <taxon>Streptophyta</taxon>
        <taxon>Embryophyta</taxon>
        <taxon>Tracheophyta</taxon>
        <taxon>Spermatophyta</taxon>
        <taxon>Magnoliopsida</taxon>
        <taxon>eudicotyledons</taxon>
        <taxon>Gunneridae</taxon>
        <taxon>Pentapetalae</taxon>
        <taxon>rosids</taxon>
        <taxon>fabids</taxon>
        <taxon>Fabales</taxon>
        <taxon>Fabaceae</taxon>
        <taxon>Papilionoideae</taxon>
        <taxon>50 kb inversion clade</taxon>
        <taxon>NPAAA clade</taxon>
        <taxon>Hologalegina</taxon>
        <taxon>IRL clade</taxon>
        <taxon>Fabeae</taxon>
        <taxon>Lathyrus</taxon>
    </lineage>
</organism>
<protein>
    <submittedName>
        <fullName evidence="1">Uncharacterized protein</fullName>
    </submittedName>
</protein>
<dbReference type="PANTHER" id="PTHR33265">
    <property type="entry name" value="AVR9/CF-9 RAPIDLY ELICITED PROTEIN-RELATED"/>
    <property type="match status" value="1"/>
</dbReference>
<evidence type="ECO:0000313" key="1">
    <source>
        <dbReference type="EMBL" id="KAI5399080.1"/>
    </source>
</evidence>
<sequence>NNIMSLKNRNVGRRAWNILRLSLLWARKSGVFRRKLVTELRLVPKYLKRLGHTNTPDNQIHFFERELSFDETPMFNVKMYRPSSMRFHIPCINSRVDFDYDFDDDDGIVEYDNGRNSDLVDAGDYDQELDHGVEGCQEMGFREEVQEVGVQGIDKRADEFIAKFHQQMRLQRQISLLQYNKETPSRDTN</sequence>
<comment type="caution">
    <text evidence="1">The sequence shown here is derived from an EMBL/GenBank/DDBJ whole genome shotgun (WGS) entry which is preliminary data.</text>
</comment>
<name>A0A9D5AB32_PEA</name>
<dbReference type="Gramene" id="Psat06G0444900-T1">
    <property type="protein sequence ID" value="KAI5399080.1"/>
    <property type="gene ID" value="KIW84_064449"/>
</dbReference>